<feature type="region of interest" description="Disordered" evidence="1">
    <location>
        <begin position="1"/>
        <end position="60"/>
    </location>
</feature>
<evidence type="ECO:0000313" key="2">
    <source>
        <dbReference type="EMBL" id="TAA24777.1"/>
    </source>
</evidence>
<comment type="caution">
    <text evidence="2">The sequence shown here is derived from an EMBL/GenBank/DDBJ whole genome shotgun (WGS) entry which is preliminary data.</text>
</comment>
<evidence type="ECO:0000256" key="1">
    <source>
        <dbReference type="SAM" id="MobiDB-lite"/>
    </source>
</evidence>
<reference evidence="2 3" key="1">
    <citation type="submission" date="2019-02" db="EMBL/GenBank/DDBJ databases">
        <title>WGS of Pseudoxanthomonas species novum from clinical isolates.</title>
        <authorList>
            <person name="Bernier A.-M."/>
            <person name="Bernard K."/>
            <person name="Vachon A."/>
        </authorList>
    </citation>
    <scope>NUCLEOTIDE SEQUENCE [LARGE SCALE GENOMIC DNA]</scope>
    <source>
        <strain evidence="2 3">NML171202</strain>
    </source>
</reference>
<organism evidence="2 3">
    <name type="scientific">Pseudoxanthomonas winnipegensis</name>
    <dbReference type="NCBI Taxonomy" id="2480810"/>
    <lineage>
        <taxon>Bacteria</taxon>
        <taxon>Pseudomonadati</taxon>
        <taxon>Pseudomonadota</taxon>
        <taxon>Gammaproteobacteria</taxon>
        <taxon>Lysobacterales</taxon>
        <taxon>Lysobacteraceae</taxon>
        <taxon>Pseudoxanthomonas</taxon>
    </lineage>
</organism>
<accession>A0A4Q8L9J1</accession>
<protein>
    <submittedName>
        <fullName evidence="2">Uncharacterized protein</fullName>
    </submittedName>
</protein>
<sequence length="73" mass="7955">MRDSGFGIRDSGFGIRDSGFGNRDSGIGNRESGIGNRESGKQTPLTLHRPRSLFTGPGFRVPTPLRILPRSIQ</sequence>
<name>A0A4Q8L9J1_9GAMM</name>
<dbReference type="AlphaFoldDB" id="A0A4Q8L9J1"/>
<evidence type="ECO:0000313" key="3">
    <source>
        <dbReference type="Proteomes" id="UP000291286"/>
    </source>
</evidence>
<gene>
    <name evidence="2" type="ORF">EA661_18605</name>
</gene>
<dbReference type="Proteomes" id="UP000291286">
    <property type="component" value="Unassembled WGS sequence"/>
</dbReference>
<proteinExistence type="predicted"/>
<dbReference type="EMBL" id="SHMB01000011">
    <property type="protein sequence ID" value="TAA24777.1"/>
    <property type="molecule type" value="Genomic_DNA"/>
</dbReference>